<dbReference type="PRINTS" id="PR00782">
    <property type="entry name" value="LSHMANOLYSIN"/>
</dbReference>
<protein>
    <recommendedName>
        <fullName evidence="8">Leishmanolysin-like peptidase</fullName>
        <ecNumber evidence="8">3.4.24.-</ecNumber>
    </recommendedName>
</protein>
<evidence type="ECO:0000256" key="2">
    <source>
        <dbReference type="ARBA" id="ARBA00022670"/>
    </source>
</evidence>
<dbReference type="GO" id="GO:0046872">
    <property type="term" value="F:metal ion binding"/>
    <property type="evidence" value="ECO:0007669"/>
    <property type="project" value="UniProtKB-KW"/>
</dbReference>
<dbReference type="AlphaFoldDB" id="V5B7V8"/>
<gene>
    <name evidence="9" type="ORF">TCDM_10305</name>
</gene>
<dbReference type="GO" id="GO:0004222">
    <property type="term" value="F:metalloendopeptidase activity"/>
    <property type="evidence" value="ECO:0007669"/>
    <property type="project" value="UniProtKB-UniRule"/>
</dbReference>
<dbReference type="EMBL" id="AYLP01000214">
    <property type="protein sequence ID" value="ESS62062.1"/>
    <property type="molecule type" value="Genomic_DNA"/>
</dbReference>
<sequence length="233" mass="26000">MADLSMVRNVIGVRGRALSVVVDSTSATMVAREHHDCDDIGGVELQDDDGDGRTLESHLPRRHARDERMAPIGGAGDHTELTLAAFTDLGCMRVNWGMTEPMRWCRNSGCRLLQLQSKRSAPNMSEYCYMLCDVGVPAKRCASDRYSRGWYLRSVHERSAKQPMGRCPIIDPAMDLRDVEGVIWRGEYFSAMPGDEPSSWCLDTLPNNTTDARYPEETYLSVAMHAALRCLGV</sequence>
<keyword evidence="2 8" id="KW-0645">Protease</keyword>
<keyword evidence="5 7" id="KW-0862">Zinc</keyword>
<dbReference type="GO" id="GO:0007155">
    <property type="term" value="P:cell adhesion"/>
    <property type="evidence" value="ECO:0007669"/>
    <property type="project" value="InterPro"/>
</dbReference>
<reference evidence="9 10" key="1">
    <citation type="journal article" date="2014" name="Genome Announc.">
        <title>Trypanosoma cruzi Clone Dm28c Draft Genome Sequence.</title>
        <authorList>
            <person name="Grisard E.C."/>
            <person name="Teixeira S.M."/>
            <person name="de Almeida L.G."/>
            <person name="Stoco P.H."/>
            <person name="Gerber A.L."/>
            <person name="Talavera-Lopez C."/>
            <person name="Lima O.C."/>
            <person name="Andersson B."/>
            <person name="de Vasconcelos A.T."/>
        </authorList>
    </citation>
    <scope>NUCLEOTIDE SEQUENCE [LARGE SCALE GENOMIC DNA]</scope>
    <source>
        <strain evidence="9 10">Dm28c</strain>
    </source>
</reference>
<evidence type="ECO:0000256" key="3">
    <source>
        <dbReference type="ARBA" id="ARBA00022723"/>
    </source>
</evidence>
<dbReference type="Pfam" id="PF01457">
    <property type="entry name" value="Peptidase_M8"/>
    <property type="match status" value="1"/>
</dbReference>
<comment type="similarity">
    <text evidence="1 8">Belongs to the peptidase M8 family.</text>
</comment>
<dbReference type="SUPFAM" id="SSF55486">
    <property type="entry name" value="Metalloproteases ('zincins'), catalytic domain"/>
    <property type="match status" value="1"/>
</dbReference>
<dbReference type="InterPro" id="IPR001577">
    <property type="entry name" value="Peptidase_M8"/>
</dbReference>
<keyword evidence="6 7" id="KW-0482">Metalloprotease</keyword>
<evidence type="ECO:0000256" key="4">
    <source>
        <dbReference type="ARBA" id="ARBA00022801"/>
    </source>
</evidence>
<evidence type="ECO:0000256" key="1">
    <source>
        <dbReference type="ARBA" id="ARBA00005860"/>
    </source>
</evidence>
<evidence type="ECO:0000256" key="8">
    <source>
        <dbReference type="RuleBase" id="RU366077"/>
    </source>
</evidence>
<dbReference type="VEuPathDB" id="TriTrypDB:TCDM_10305"/>
<keyword evidence="3 7" id="KW-0479">Metal-binding</keyword>
<accession>V5B7V8</accession>
<evidence type="ECO:0000313" key="9">
    <source>
        <dbReference type="EMBL" id="ESS62062.1"/>
    </source>
</evidence>
<dbReference type="Gene3D" id="3.90.132.10">
    <property type="entry name" value="Leishmanolysin , domain 2"/>
    <property type="match status" value="1"/>
</dbReference>
<dbReference type="GO" id="GO:0006508">
    <property type="term" value="P:proteolysis"/>
    <property type="evidence" value="ECO:0007669"/>
    <property type="project" value="UniProtKB-KW"/>
</dbReference>
<comment type="cofactor">
    <cofactor evidence="7 8">
        <name>Zn(2+)</name>
        <dbReference type="ChEBI" id="CHEBI:29105"/>
    </cofactor>
    <text evidence="7 8">Binds 1 zinc ion per subunit.</text>
</comment>
<organism evidence="9 10">
    <name type="scientific">Trypanosoma cruzi Dm28c</name>
    <dbReference type="NCBI Taxonomy" id="1416333"/>
    <lineage>
        <taxon>Eukaryota</taxon>
        <taxon>Discoba</taxon>
        <taxon>Euglenozoa</taxon>
        <taxon>Kinetoplastea</taxon>
        <taxon>Metakinetoplastina</taxon>
        <taxon>Trypanosomatida</taxon>
        <taxon>Trypanosomatidae</taxon>
        <taxon>Trypanosoma</taxon>
        <taxon>Schizotrypanum</taxon>
    </lineage>
</organism>
<proteinExistence type="inferred from homology"/>
<evidence type="ECO:0000256" key="5">
    <source>
        <dbReference type="ARBA" id="ARBA00022833"/>
    </source>
</evidence>
<evidence type="ECO:0000256" key="7">
    <source>
        <dbReference type="PIRSR" id="PIRSR601577-2"/>
    </source>
</evidence>
<evidence type="ECO:0000256" key="6">
    <source>
        <dbReference type="ARBA" id="ARBA00023049"/>
    </source>
</evidence>
<name>V5B7V8_TRYCR</name>
<feature type="binding site" evidence="7">
    <location>
        <position position="58"/>
    </location>
    <ligand>
        <name>Zn(2+)</name>
        <dbReference type="ChEBI" id="CHEBI:29105"/>
        <note>catalytic</note>
    </ligand>
</feature>
<dbReference type="GO" id="GO:0016020">
    <property type="term" value="C:membrane"/>
    <property type="evidence" value="ECO:0007669"/>
    <property type="project" value="InterPro"/>
</dbReference>
<keyword evidence="4 8" id="KW-0378">Hydrolase</keyword>
<comment type="caution">
    <text evidence="9">The sequence shown here is derived from an EMBL/GenBank/DDBJ whole genome shotgun (WGS) entry which is preliminary data.</text>
</comment>
<dbReference type="EC" id="3.4.24.-" evidence="8"/>
<dbReference type="Proteomes" id="UP000017861">
    <property type="component" value="Unassembled WGS sequence"/>
</dbReference>
<dbReference type="OrthoDB" id="251569at2759"/>
<evidence type="ECO:0000313" key="10">
    <source>
        <dbReference type="Proteomes" id="UP000017861"/>
    </source>
</evidence>